<protein>
    <submittedName>
        <fullName evidence="1">Transcriptional regulator, ArsR family</fullName>
    </submittedName>
</protein>
<geneLocation type="plasmid" evidence="1 2">
    <name>P2</name>
</geneLocation>
<organism evidence="1 2">
    <name type="scientific">Deinococcus gobiensis (strain DSM 21396 / JCM 16679 / CGMCC 1.7299 / I-0)</name>
    <dbReference type="NCBI Taxonomy" id="745776"/>
    <lineage>
        <taxon>Bacteria</taxon>
        <taxon>Thermotogati</taxon>
        <taxon>Deinococcota</taxon>
        <taxon>Deinococci</taxon>
        <taxon>Deinococcales</taxon>
        <taxon>Deinococcaceae</taxon>
        <taxon>Deinococcus</taxon>
    </lineage>
</organism>
<dbReference type="Proteomes" id="UP000007575">
    <property type="component" value="Plasmid P2"/>
</dbReference>
<evidence type="ECO:0000313" key="2">
    <source>
        <dbReference type="Proteomes" id="UP000007575"/>
    </source>
</evidence>
<accession>H8H1C6</accession>
<dbReference type="HOGENOM" id="CLU_3355760_0_0_0"/>
<keyword evidence="1" id="KW-0614">Plasmid</keyword>
<proteinExistence type="predicted"/>
<keyword evidence="2" id="KW-1185">Reference proteome</keyword>
<dbReference type="EMBL" id="CP002193">
    <property type="protein sequence ID" value="AFD27323.1"/>
    <property type="molecule type" value="Genomic_DNA"/>
</dbReference>
<gene>
    <name evidence="1" type="primary">arsR</name>
    <name evidence="1" type="ordered locus">DGo_PB0054</name>
</gene>
<reference evidence="1 2" key="1">
    <citation type="journal article" date="2012" name="PLoS ONE">
        <title>Genome sequence and transcriptome analysis of the radioresistant bacterium Deinococcus gobiensis: insights into the extreme environmental adaptations.</title>
        <authorList>
            <person name="Yuan M."/>
            <person name="Chen M."/>
            <person name="Zhang W."/>
            <person name="Lu W."/>
            <person name="Wang J."/>
            <person name="Yang M."/>
            <person name="Zhao P."/>
            <person name="Tang R."/>
            <person name="Li X."/>
            <person name="Hao Y."/>
            <person name="Zhou Z."/>
            <person name="Zhan Y."/>
            <person name="Yu H."/>
            <person name="Teng C."/>
            <person name="Yan Y."/>
            <person name="Ping S."/>
            <person name="Wang Y."/>
            <person name="Lin M."/>
        </authorList>
    </citation>
    <scope>NUCLEOTIDE SEQUENCE [LARGE SCALE GENOMIC DNA]</scope>
    <source>
        <strain evidence="2">DSM 21396 / JCM 16679 / CGMCC 1.7299 / I-0</strain>
        <plasmid evidence="1">P2</plasmid>
    </source>
</reference>
<dbReference type="PATRIC" id="fig|745776.4.peg.3464"/>
<dbReference type="AlphaFoldDB" id="H8H1C6"/>
<evidence type="ECO:0000313" key="1">
    <source>
        <dbReference type="EMBL" id="AFD27323.1"/>
    </source>
</evidence>
<sequence length="36" mass="4158">MYYALSREPFFRLGGQLLLDLFSELPPLTHQSKSVC</sequence>
<name>H8H1C6_DEIGI</name>
<dbReference type="KEGG" id="dgo:DGo_PB0054"/>